<name>A0A4V3CPR4_9GAMM</name>
<accession>A0A4V3CPR4</accession>
<proteinExistence type="predicted"/>
<organism evidence="2 3">
    <name type="scientific">Idiomarina aquatica</name>
    <dbReference type="NCBI Taxonomy" id="1327752"/>
    <lineage>
        <taxon>Bacteria</taxon>
        <taxon>Pseudomonadati</taxon>
        <taxon>Pseudomonadota</taxon>
        <taxon>Gammaproteobacteria</taxon>
        <taxon>Alteromonadales</taxon>
        <taxon>Idiomarinaceae</taxon>
        <taxon>Idiomarina</taxon>
    </lineage>
</organism>
<dbReference type="InterPro" id="IPR008972">
    <property type="entry name" value="Cupredoxin"/>
</dbReference>
<evidence type="ECO:0000256" key="1">
    <source>
        <dbReference type="SAM" id="MobiDB-lite"/>
    </source>
</evidence>
<evidence type="ECO:0000313" key="2">
    <source>
        <dbReference type="EMBL" id="TDP39042.1"/>
    </source>
</evidence>
<dbReference type="Gene3D" id="2.60.40.420">
    <property type="entry name" value="Cupredoxins - blue copper proteins"/>
    <property type="match status" value="1"/>
</dbReference>
<comment type="caution">
    <text evidence="2">The sequence shown here is derived from an EMBL/GenBank/DDBJ whole genome shotgun (WGS) entry which is preliminary data.</text>
</comment>
<keyword evidence="3" id="KW-1185">Reference proteome</keyword>
<dbReference type="SUPFAM" id="SSF49503">
    <property type="entry name" value="Cupredoxins"/>
    <property type="match status" value="1"/>
</dbReference>
<reference evidence="2 3" key="1">
    <citation type="submission" date="2019-03" db="EMBL/GenBank/DDBJ databases">
        <title>Freshwater and sediment microbial communities from various areas in North America, analyzing microbe dynamics in response to fracking.</title>
        <authorList>
            <person name="Lamendella R."/>
        </authorList>
    </citation>
    <scope>NUCLEOTIDE SEQUENCE [LARGE SCALE GENOMIC DNA]</scope>
    <source>
        <strain evidence="2 3">18_TX</strain>
    </source>
</reference>
<feature type="compositionally biased region" description="Polar residues" evidence="1">
    <location>
        <begin position="230"/>
        <end position="241"/>
    </location>
</feature>
<dbReference type="AlphaFoldDB" id="A0A4V3CPR4"/>
<evidence type="ECO:0000313" key="3">
    <source>
        <dbReference type="Proteomes" id="UP000295531"/>
    </source>
</evidence>
<protein>
    <submittedName>
        <fullName evidence="2">Plastocyanin</fullName>
    </submittedName>
</protein>
<dbReference type="Proteomes" id="UP000295531">
    <property type="component" value="Unassembled WGS sequence"/>
</dbReference>
<sequence>MVAEMATSSNLELLINKLDSSVKLILTIIATLLLPFALQAQAQTTIKLRDSAGNELPNAVVWAADDAVKSGARMTPQQVNIDQVNRQFTPFMTVIRKGSEVTFPNSDNIRHHVYSFSEPKPFEIKLYANEERPTLAFEQAGLVTLGCNIHDQMIAHIVITERESAWISNAAGVVELPLVAANGSVAVTIWHPWMGTDLATARTIKIEPGTSNTLTLEVTPPQREEKPKSRLQQRFNRTGSL</sequence>
<dbReference type="EMBL" id="SNXI01000004">
    <property type="protein sequence ID" value="TDP39042.1"/>
    <property type="molecule type" value="Genomic_DNA"/>
</dbReference>
<dbReference type="InterPro" id="IPR034242">
    <property type="entry name" value="MauL"/>
</dbReference>
<feature type="region of interest" description="Disordered" evidence="1">
    <location>
        <begin position="213"/>
        <end position="241"/>
    </location>
</feature>
<gene>
    <name evidence="2" type="ORF">DEU29_104154</name>
</gene>
<dbReference type="CDD" id="cd04221">
    <property type="entry name" value="MauL"/>
    <property type="match status" value="1"/>
</dbReference>